<accession>A0A0M2V425</accession>
<evidence type="ECO:0000313" key="2">
    <source>
        <dbReference type="EMBL" id="KKO45396.1"/>
    </source>
</evidence>
<dbReference type="RefSeq" id="WP_046557570.1">
    <property type="nucleotide sequence ID" value="NZ_LAHO01000009.1"/>
</dbReference>
<evidence type="ECO:0000313" key="3">
    <source>
        <dbReference type="Proteomes" id="UP000034228"/>
    </source>
</evidence>
<gene>
    <name evidence="2" type="ORF">WG68_10085</name>
</gene>
<keyword evidence="3" id="KW-1185">Reference proteome</keyword>
<dbReference type="EMBL" id="LAHO01000009">
    <property type="protein sequence ID" value="KKO45396.1"/>
    <property type="molecule type" value="Genomic_DNA"/>
</dbReference>
<dbReference type="Proteomes" id="UP000034228">
    <property type="component" value="Unassembled WGS sequence"/>
</dbReference>
<evidence type="ECO:0000256" key="1">
    <source>
        <dbReference type="SAM" id="SignalP"/>
    </source>
</evidence>
<proteinExistence type="predicted"/>
<name>A0A0M2V425_9GAMM</name>
<dbReference type="AlphaFoldDB" id="A0A0M2V425"/>
<sequence>MKISTLFLTALTVIFFTNASASNGKQDTKIDNYEFIWKLGDISSTSIQLRASEDGVFYNLTGRISNVTLSPDEMASIIDRVSDINALSNELAKSGEINEKHGRRTLIVQNHPERGFQLRIQSGMTDVVIFSRGETSKLVEIVGMKSIEQAAKLRQRLSSAFD</sequence>
<organism evidence="2 3">
    <name type="scientific">Arsukibacterium ikkense</name>
    <dbReference type="NCBI Taxonomy" id="336831"/>
    <lineage>
        <taxon>Bacteria</taxon>
        <taxon>Pseudomonadati</taxon>
        <taxon>Pseudomonadota</taxon>
        <taxon>Gammaproteobacteria</taxon>
        <taxon>Chromatiales</taxon>
        <taxon>Chromatiaceae</taxon>
        <taxon>Arsukibacterium</taxon>
    </lineage>
</organism>
<reference evidence="2 3" key="1">
    <citation type="submission" date="2015-03" db="EMBL/GenBank/DDBJ databases">
        <title>Draft genome sequences of two protease-producing strains of Arsukibacterium isolated from two cold and alkaline environments.</title>
        <authorList>
            <person name="Lylloff J.E."/>
            <person name="Skov L.B."/>
            <person name="Jepsen M."/>
            <person name="Hallin P.F."/>
            <person name="Sorensen S.J."/>
            <person name="Stougaard P."/>
            <person name="Glaring M.A."/>
        </authorList>
    </citation>
    <scope>NUCLEOTIDE SEQUENCE [LARGE SCALE GENOMIC DNA]</scope>
    <source>
        <strain evidence="2 3">GCM72</strain>
    </source>
</reference>
<feature type="signal peptide" evidence="1">
    <location>
        <begin position="1"/>
        <end position="21"/>
    </location>
</feature>
<evidence type="ECO:0008006" key="4">
    <source>
        <dbReference type="Google" id="ProtNLM"/>
    </source>
</evidence>
<feature type="chain" id="PRO_5005644246" description="DUF1795 domain-containing protein" evidence="1">
    <location>
        <begin position="22"/>
        <end position="162"/>
    </location>
</feature>
<keyword evidence="1" id="KW-0732">Signal</keyword>
<comment type="caution">
    <text evidence="2">The sequence shown here is derived from an EMBL/GenBank/DDBJ whole genome shotgun (WGS) entry which is preliminary data.</text>
</comment>
<protein>
    <recommendedName>
        <fullName evidence="4">DUF1795 domain-containing protein</fullName>
    </recommendedName>
</protein>